<dbReference type="InterPro" id="IPR002508">
    <property type="entry name" value="MurNAc-LAA_cat"/>
</dbReference>
<dbReference type="eggNOG" id="COG2247">
    <property type="taxonomic scope" value="Bacteria"/>
</dbReference>
<dbReference type="RefSeq" id="WP_007787153.1">
    <property type="nucleotide sequence ID" value="NZ_CM001441.1"/>
</dbReference>
<dbReference type="eggNOG" id="COG0860">
    <property type="taxonomic scope" value="Bacteria"/>
</dbReference>
<dbReference type="EMBL" id="CM001441">
    <property type="protein sequence ID" value="EHQ91979.1"/>
    <property type="molecule type" value="Genomic_DNA"/>
</dbReference>
<dbReference type="Gene3D" id="3.40.630.40">
    <property type="entry name" value="Zn-dependent exopeptidases"/>
    <property type="match status" value="1"/>
</dbReference>
<dbReference type="PANTHER" id="PTHR30032:SF1">
    <property type="entry name" value="N-ACETYLMURAMOYL-L-ALANINE AMIDASE LYTC"/>
    <property type="match status" value="1"/>
</dbReference>
<dbReference type="OrthoDB" id="9813450at2"/>
<proteinExistence type="predicted"/>
<dbReference type="Gene3D" id="3.40.50.12090">
    <property type="match status" value="2"/>
</dbReference>
<dbReference type="AlphaFoldDB" id="H5XZK5"/>
<dbReference type="CDD" id="cd02696">
    <property type="entry name" value="MurNAc-LAA"/>
    <property type="match status" value="1"/>
</dbReference>
<evidence type="ECO:0000313" key="3">
    <source>
        <dbReference type="Proteomes" id="UP000005104"/>
    </source>
</evidence>
<evidence type="ECO:0000259" key="1">
    <source>
        <dbReference type="SMART" id="SM00646"/>
    </source>
</evidence>
<dbReference type="STRING" id="768710.DesyoDRAFT_5045"/>
<dbReference type="InterPro" id="IPR051922">
    <property type="entry name" value="Bact_Sporulation_Assoc"/>
</dbReference>
<feature type="domain" description="MurNAc-LAA" evidence="1">
    <location>
        <begin position="411"/>
        <end position="524"/>
    </location>
</feature>
<gene>
    <name evidence="2" type="ORF">DesyoDRAFT_5045</name>
</gene>
<organism evidence="2 3">
    <name type="scientific">Desulfosporosinus youngiae DSM 17734</name>
    <dbReference type="NCBI Taxonomy" id="768710"/>
    <lineage>
        <taxon>Bacteria</taxon>
        <taxon>Bacillati</taxon>
        <taxon>Bacillota</taxon>
        <taxon>Clostridia</taxon>
        <taxon>Eubacteriales</taxon>
        <taxon>Desulfitobacteriaceae</taxon>
        <taxon>Desulfosporosinus</taxon>
    </lineage>
</organism>
<keyword evidence="3" id="KW-1185">Reference proteome</keyword>
<dbReference type="SUPFAM" id="SSF53187">
    <property type="entry name" value="Zn-dependent exopeptidases"/>
    <property type="match status" value="1"/>
</dbReference>
<accession>H5XZK5</accession>
<name>H5XZK5_9FIRM</name>
<dbReference type="PANTHER" id="PTHR30032">
    <property type="entry name" value="N-ACETYLMURAMOYL-L-ALANINE AMIDASE-RELATED"/>
    <property type="match status" value="1"/>
</dbReference>
<dbReference type="InterPro" id="IPR007253">
    <property type="entry name" value="Cell_wall-bd_2"/>
</dbReference>
<dbReference type="SMART" id="SM00646">
    <property type="entry name" value="Ami_3"/>
    <property type="match status" value="1"/>
</dbReference>
<dbReference type="HOGENOM" id="CLU_020116_0_0_9"/>
<dbReference type="Proteomes" id="UP000005104">
    <property type="component" value="Chromosome"/>
</dbReference>
<evidence type="ECO:0000313" key="2">
    <source>
        <dbReference type="EMBL" id="EHQ91979.1"/>
    </source>
</evidence>
<dbReference type="Pfam" id="PF04122">
    <property type="entry name" value="CW_binding_2"/>
    <property type="match status" value="3"/>
</dbReference>
<reference evidence="2 3" key="1">
    <citation type="submission" date="2011-11" db="EMBL/GenBank/DDBJ databases">
        <title>The Noncontiguous Finished genome of Desulfosporosinus youngiae DSM 17734.</title>
        <authorList>
            <consortium name="US DOE Joint Genome Institute (JGI-PGF)"/>
            <person name="Lucas S."/>
            <person name="Han J."/>
            <person name="Lapidus A."/>
            <person name="Cheng J.-F."/>
            <person name="Goodwin L."/>
            <person name="Pitluck S."/>
            <person name="Peters L."/>
            <person name="Ovchinnikova G."/>
            <person name="Lu M."/>
            <person name="Land M.L."/>
            <person name="Hauser L."/>
            <person name="Pester M."/>
            <person name="Spring S."/>
            <person name="Ollivier B."/>
            <person name="Rattei T."/>
            <person name="Klenk H.-P."/>
            <person name="Wagner M."/>
            <person name="Loy A."/>
            <person name="Woyke T.J."/>
        </authorList>
    </citation>
    <scope>NUCLEOTIDE SEQUENCE [LARGE SCALE GENOMIC DNA]</scope>
    <source>
        <strain evidence="2 3">DSM 17734</strain>
    </source>
</reference>
<dbReference type="GO" id="GO:0009253">
    <property type="term" value="P:peptidoglycan catabolic process"/>
    <property type="evidence" value="ECO:0007669"/>
    <property type="project" value="InterPro"/>
</dbReference>
<protein>
    <submittedName>
        <fullName evidence="2">N-acetylmuramoyl-L-alanine amidase</fullName>
    </submittedName>
</protein>
<dbReference type="Pfam" id="PF01520">
    <property type="entry name" value="Amidase_3"/>
    <property type="match status" value="1"/>
</dbReference>
<sequence length="529" mass="56227">MAKLKSRLIGIVLVGFGFLVAFQSPVQATPLSLDTQRIYGMRQIDTAINVSIEGWRKAETVILANCDNFPDALVAAPLSHQLDAPILLTPVGGVDEKVMQEIKRLGAENVILLGGTAALSQKVEEDILKAGLDQPERIYGYDQFETAQKVAERVGSKGQVILASGEQFPDALSISAYAGATETPILLTMSHTMPSATKQAINDFQKEGDLHTIVVGGEAVVSSKILDLLQSVERIFGNDRYDTAAEIYEFARDALPSQTTYMVTGENFPDALAAGGLAAKKRAGIVLTQRDILPGAIYSVLSTPAESPLRVVIIGGAAVITDKVRGMLDGTVQPPYLLANLTIVVDPGHGGPDPGAKGVSGRYEKSNTLPVGIDLASLLRSAGARVILTRSTDVSPAEGTYSERADLEARTKIANDTKADLFISIHNDSFSNPETSGTTTYYSSQNPVGAQSKTLAASVQSELVQALGLPSRGVKDAAFYVIKNTEMPAVLVELGFLSNPTEEALLTSPEFQKKAAQGIYRGILSFAGY</sequence>
<dbReference type="GO" id="GO:0008745">
    <property type="term" value="F:N-acetylmuramoyl-L-alanine amidase activity"/>
    <property type="evidence" value="ECO:0007669"/>
    <property type="project" value="InterPro"/>
</dbReference>